<feature type="transmembrane region" description="Helical" evidence="1">
    <location>
        <begin position="596"/>
        <end position="619"/>
    </location>
</feature>
<dbReference type="SUPFAM" id="SSF52540">
    <property type="entry name" value="P-loop containing nucleoside triphosphate hydrolases"/>
    <property type="match status" value="1"/>
</dbReference>
<feature type="transmembrane region" description="Helical" evidence="1">
    <location>
        <begin position="555"/>
        <end position="576"/>
    </location>
</feature>
<dbReference type="Proteomes" id="UP000198589">
    <property type="component" value="Unassembled WGS sequence"/>
</dbReference>
<evidence type="ECO:0000313" key="3">
    <source>
        <dbReference type="Proteomes" id="UP000198589"/>
    </source>
</evidence>
<name>A0A1I2EIU9_9ACTN</name>
<keyword evidence="3" id="KW-1185">Reference proteome</keyword>
<keyword evidence="1" id="KW-0472">Membrane</keyword>
<dbReference type="AlphaFoldDB" id="A0A1I2EIU9"/>
<reference evidence="3" key="1">
    <citation type="submission" date="2016-10" db="EMBL/GenBank/DDBJ databases">
        <authorList>
            <person name="Varghese N."/>
            <person name="Submissions S."/>
        </authorList>
    </citation>
    <scope>NUCLEOTIDE SEQUENCE [LARGE SCALE GENOMIC DNA]</scope>
    <source>
        <strain evidence="3">DSM 46838</strain>
    </source>
</reference>
<proteinExistence type="predicted"/>
<organism evidence="2 3">
    <name type="scientific">Blastococcus tunisiensis</name>
    <dbReference type="NCBI Taxonomy" id="1798228"/>
    <lineage>
        <taxon>Bacteria</taxon>
        <taxon>Bacillati</taxon>
        <taxon>Actinomycetota</taxon>
        <taxon>Actinomycetes</taxon>
        <taxon>Geodermatophilales</taxon>
        <taxon>Geodermatophilaceae</taxon>
        <taxon>Blastococcus</taxon>
    </lineage>
</organism>
<keyword evidence="1" id="KW-1133">Transmembrane helix</keyword>
<sequence>MVAFLLTRTVGLEAADRWASVIGATAAVMVAIFGLLSRWFAHRSATVTTVDRDAARDDVLGVVHARRVQLQSRLVDLSSPLPVPWSLASSPDQEQGNDAYLPSQGVVKDLAEALATDPPRGLVILGDRGAGKSTVADLALIRADARSEGGISPKPVPFRIHISSWDPREDLVSWAGRQIRYACSQADVEVRGGARVIRSLIERGDILLVLDGFDEFPETYGHVALERIRTAGLKSFILLSRPDAYFRAGSGLDLVADVVVLGPLSRQAASHELSRGTAPHGAELWPAVAHRVLTEPESVVGTVLRWPLFLWLAVRLRSEGLPPPLALENNSYAPEAVEGALLEGMVIAAYGHGFRGRSASDLLRARRYFRTLSKAMAARGREDFVWWDLEAVIPWGIQAAVGGSLTYAFVHICLERGLGWNAGASTLALLATLILASTAASRAPRGSRWRGPVWRVAMATAFAVPVVSVLEGGGPVWNRLVQGFWIGLAAALLLLLLASVASVASDDWRPAARWLAGRGAPGTPRGVGWHFTFPKVVVPAVLGLLLDALTTEASAWGWGLAMFALVTVLGSAAACFGRPVSIAPSDRPATAVRSNLLFAFVASLLWCTAFLAPTLLFSMSQAWSSGRSFAWPEEMGVGLPPWLVGIVIALVIFIGLGALCSVVGLTVCSAGRFLVAGSVLALVGRWPWPTATFRFLRTAHTRGILRQVGPAHTFAHVAFRETVAGP</sequence>
<feature type="transmembrane region" description="Helical" evidence="1">
    <location>
        <begin position="452"/>
        <end position="470"/>
    </location>
</feature>
<dbReference type="InterPro" id="IPR027417">
    <property type="entry name" value="P-loop_NTPase"/>
</dbReference>
<feature type="transmembrane region" description="Helical" evidence="1">
    <location>
        <begin position="422"/>
        <end position="440"/>
    </location>
</feature>
<dbReference type="OrthoDB" id="419058at2"/>
<gene>
    <name evidence="2" type="ORF">SAMN05216574_10758</name>
</gene>
<evidence type="ECO:0000313" key="2">
    <source>
        <dbReference type="EMBL" id="SFE92170.1"/>
    </source>
</evidence>
<accession>A0A1I2EIU9</accession>
<dbReference type="EMBL" id="FOND01000007">
    <property type="protein sequence ID" value="SFE92170.1"/>
    <property type="molecule type" value="Genomic_DNA"/>
</dbReference>
<feature type="transmembrane region" description="Helical" evidence="1">
    <location>
        <begin position="18"/>
        <end position="36"/>
    </location>
</feature>
<feature type="transmembrane region" description="Helical" evidence="1">
    <location>
        <begin position="526"/>
        <end position="549"/>
    </location>
</feature>
<keyword evidence="1" id="KW-0812">Transmembrane</keyword>
<dbReference type="Gene3D" id="3.40.50.300">
    <property type="entry name" value="P-loop containing nucleotide triphosphate hydrolases"/>
    <property type="match status" value="1"/>
</dbReference>
<feature type="transmembrane region" description="Helical" evidence="1">
    <location>
        <begin position="482"/>
        <end position="505"/>
    </location>
</feature>
<feature type="transmembrane region" description="Helical" evidence="1">
    <location>
        <begin position="639"/>
        <end position="663"/>
    </location>
</feature>
<protein>
    <recommendedName>
        <fullName evidence="4">NACHT domain-containing protein</fullName>
    </recommendedName>
</protein>
<dbReference type="RefSeq" id="WP_092197303.1">
    <property type="nucleotide sequence ID" value="NZ_FOND01000007.1"/>
</dbReference>
<evidence type="ECO:0008006" key="4">
    <source>
        <dbReference type="Google" id="ProtNLM"/>
    </source>
</evidence>
<dbReference type="STRING" id="1798228.SAMN05216574_10758"/>
<evidence type="ECO:0000256" key="1">
    <source>
        <dbReference type="SAM" id="Phobius"/>
    </source>
</evidence>